<dbReference type="Proteomes" id="UP000001514">
    <property type="component" value="Unassembled WGS sequence"/>
</dbReference>
<dbReference type="PANTHER" id="PTHR16134">
    <property type="entry name" value="F-BOX/TPR REPEAT PROTEIN POF3"/>
    <property type="match status" value="1"/>
</dbReference>
<dbReference type="SMART" id="SM00367">
    <property type="entry name" value="LRR_CC"/>
    <property type="match status" value="5"/>
</dbReference>
<reference evidence="3 4" key="1">
    <citation type="journal article" date="2011" name="Science">
        <title>The Selaginella genome identifies genetic changes associated with the evolution of vascular plants.</title>
        <authorList>
            <person name="Banks J.A."/>
            <person name="Nishiyama T."/>
            <person name="Hasebe M."/>
            <person name="Bowman J.L."/>
            <person name="Gribskov M."/>
            <person name="dePamphilis C."/>
            <person name="Albert V.A."/>
            <person name="Aono N."/>
            <person name="Aoyama T."/>
            <person name="Ambrose B.A."/>
            <person name="Ashton N.W."/>
            <person name="Axtell M.J."/>
            <person name="Barker E."/>
            <person name="Barker M.S."/>
            <person name="Bennetzen J.L."/>
            <person name="Bonawitz N.D."/>
            <person name="Chapple C."/>
            <person name="Cheng C."/>
            <person name="Correa L.G."/>
            <person name="Dacre M."/>
            <person name="DeBarry J."/>
            <person name="Dreyer I."/>
            <person name="Elias M."/>
            <person name="Engstrom E.M."/>
            <person name="Estelle M."/>
            <person name="Feng L."/>
            <person name="Finet C."/>
            <person name="Floyd S.K."/>
            <person name="Frommer W.B."/>
            <person name="Fujita T."/>
            <person name="Gramzow L."/>
            <person name="Gutensohn M."/>
            <person name="Harholt J."/>
            <person name="Hattori M."/>
            <person name="Heyl A."/>
            <person name="Hirai T."/>
            <person name="Hiwatashi Y."/>
            <person name="Ishikawa M."/>
            <person name="Iwata M."/>
            <person name="Karol K.G."/>
            <person name="Koehler B."/>
            <person name="Kolukisaoglu U."/>
            <person name="Kubo M."/>
            <person name="Kurata T."/>
            <person name="Lalonde S."/>
            <person name="Li K."/>
            <person name="Li Y."/>
            <person name="Litt A."/>
            <person name="Lyons E."/>
            <person name="Manning G."/>
            <person name="Maruyama T."/>
            <person name="Michael T.P."/>
            <person name="Mikami K."/>
            <person name="Miyazaki S."/>
            <person name="Morinaga S."/>
            <person name="Murata T."/>
            <person name="Mueller-Roeber B."/>
            <person name="Nelson D.R."/>
            <person name="Obara M."/>
            <person name="Oguri Y."/>
            <person name="Olmstead R.G."/>
            <person name="Onodera N."/>
            <person name="Petersen B.L."/>
            <person name="Pils B."/>
            <person name="Prigge M."/>
            <person name="Rensing S.A."/>
            <person name="Riano-Pachon D.M."/>
            <person name="Roberts A.W."/>
            <person name="Sato Y."/>
            <person name="Scheller H.V."/>
            <person name="Schulz B."/>
            <person name="Schulz C."/>
            <person name="Shakirov E.V."/>
            <person name="Shibagaki N."/>
            <person name="Shinohara N."/>
            <person name="Shippen D.E."/>
            <person name="Soerensen I."/>
            <person name="Sotooka R."/>
            <person name="Sugimoto N."/>
            <person name="Sugita M."/>
            <person name="Sumikawa N."/>
            <person name="Tanurdzic M."/>
            <person name="Theissen G."/>
            <person name="Ulvskov P."/>
            <person name="Wakazuki S."/>
            <person name="Weng J.K."/>
            <person name="Willats W.W."/>
            <person name="Wipf D."/>
            <person name="Wolf P.G."/>
            <person name="Yang L."/>
            <person name="Zimmer A.D."/>
            <person name="Zhu Q."/>
            <person name="Mitros T."/>
            <person name="Hellsten U."/>
            <person name="Loque D."/>
            <person name="Otillar R."/>
            <person name="Salamov A."/>
            <person name="Schmutz J."/>
            <person name="Shapiro H."/>
            <person name="Lindquist E."/>
            <person name="Lucas S."/>
            <person name="Rokhsar D."/>
            <person name="Grigoriev I.V."/>
        </authorList>
    </citation>
    <scope>NUCLEOTIDE SEQUENCE [LARGE SCALE GENOMIC DNA]</scope>
</reference>
<dbReference type="KEGG" id="smo:SELMODRAFT_439561"/>
<dbReference type="Gene3D" id="3.80.10.10">
    <property type="entry name" value="Ribonuclease Inhibitor"/>
    <property type="match status" value="1"/>
</dbReference>
<organism evidence="4">
    <name type="scientific">Selaginella moellendorffii</name>
    <name type="common">Spikemoss</name>
    <dbReference type="NCBI Taxonomy" id="88036"/>
    <lineage>
        <taxon>Eukaryota</taxon>
        <taxon>Viridiplantae</taxon>
        <taxon>Streptophyta</taxon>
        <taxon>Embryophyta</taxon>
        <taxon>Tracheophyta</taxon>
        <taxon>Lycopodiopsida</taxon>
        <taxon>Selaginellales</taxon>
        <taxon>Selaginellaceae</taxon>
        <taxon>Selaginella</taxon>
    </lineage>
</organism>
<keyword evidence="1" id="KW-0927">Auxin signaling pathway</keyword>
<dbReference type="Gene3D" id="1.20.1280.50">
    <property type="match status" value="1"/>
</dbReference>
<dbReference type="STRING" id="88036.D8R5Z3"/>
<evidence type="ECO:0000256" key="1">
    <source>
        <dbReference type="ARBA" id="ARBA00023294"/>
    </source>
</evidence>
<dbReference type="OMA" id="QGNHLIK"/>
<dbReference type="InterPro" id="IPR041567">
    <property type="entry name" value="COI1_F-box"/>
</dbReference>
<dbReference type="InterPro" id="IPR041101">
    <property type="entry name" value="Transp_inhibit"/>
</dbReference>
<gene>
    <name evidence="3" type="primary">TIR1B-1</name>
    <name evidence="3" type="ORF">SELMODRAFT_439561</name>
</gene>
<dbReference type="AlphaFoldDB" id="D8R5Z3"/>
<dbReference type="GO" id="GO:0031146">
    <property type="term" value="P:SCF-dependent proteasomal ubiquitin-dependent protein catabolic process"/>
    <property type="evidence" value="ECO:0000318"/>
    <property type="project" value="GO_Central"/>
</dbReference>
<evidence type="ECO:0000313" key="3">
    <source>
        <dbReference type="EMBL" id="EFJ32571.1"/>
    </source>
</evidence>
<feature type="domain" description="F-box" evidence="2">
    <location>
        <begin position="5"/>
        <end position="46"/>
    </location>
</feature>
<dbReference type="InterPro" id="IPR036047">
    <property type="entry name" value="F-box-like_dom_sf"/>
</dbReference>
<dbReference type="SMART" id="SM00256">
    <property type="entry name" value="FBOX"/>
    <property type="match status" value="1"/>
</dbReference>
<dbReference type="GO" id="GO:0009734">
    <property type="term" value="P:auxin-activated signaling pathway"/>
    <property type="evidence" value="ECO:0007669"/>
    <property type="project" value="UniProtKB-KW"/>
</dbReference>
<dbReference type="eggNOG" id="KOG1947">
    <property type="taxonomic scope" value="Eukaryota"/>
</dbReference>
<dbReference type="HOGENOM" id="CLU_022456_1_0_1"/>
<dbReference type="SUPFAM" id="SSF52047">
    <property type="entry name" value="RNI-like"/>
    <property type="match status" value="1"/>
</dbReference>
<name>D8R5Z3_SELML</name>
<dbReference type="CDD" id="cd22159">
    <property type="entry name" value="F-box_AtTIR1-like"/>
    <property type="match status" value="1"/>
</dbReference>
<dbReference type="InterPro" id="IPR006553">
    <property type="entry name" value="Leu-rich_rpt_Cys-con_subtyp"/>
</dbReference>
<protein>
    <submittedName>
        <fullName evidence="3">Uncharacterized protein TIR1B-1</fullName>
    </submittedName>
</protein>
<evidence type="ECO:0000259" key="2">
    <source>
        <dbReference type="SMART" id="SM00256"/>
    </source>
</evidence>
<dbReference type="InterPro" id="IPR001810">
    <property type="entry name" value="F-box_dom"/>
</dbReference>
<dbReference type="Pfam" id="PF18511">
    <property type="entry name" value="F-box_5"/>
    <property type="match status" value="1"/>
</dbReference>
<dbReference type="Pfam" id="PF18791">
    <property type="entry name" value="Transp_inhibit"/>
    <property type="match status" value="1"/>
</dbReference>
<keyword evidence="4" id="KW-1185">Reference proteome</keyword>
<dbReference type="GO" id="GO:0019005">
    <property type="term" value="C:SCF ubiquitin ligase complex"/>
    <property type="evidence" value="ECO:0000318"/>
    <property type="project" value="GO_Central"/>
</dbReference>
<proteinExistence type="predicted"/>
<evidence type="ECO:0000313" key="4">
    <source>
        <dbReference type="Proteomes" id="UP000001514"/>
    </source>
</evidence>
<accession>D8R5Z3</accession>
<dbReference type="GeneID" id="9652331"/>
<dbReference type="Gramene" id="EFJ32571">
    <property type="protein sequence ID" value="EFJ32571"/>
    <property type="gene ID" value="SELMODRAFT_439561"/>
</dbReference>
<dbReference type="FunFam" id="1.20.1280.50:FF:000006">
    <property type="entry name" value="Transport inhibitor response 1"/>
    <property type="match status" value="1"/>
</dbReference>
<dbReference type="InParanoid" id="D8R5Z3"/>
<dbReference type="PANTHER" id="PTHR16134:SF36">
    <property type="entry name" value="TRANSPORT INHIBITOR RESPONSE 1-LIKE PROTEIN"/>
    <property type="match status" value="1"/>
</dbReference>
<dbReference type="InterPro" id="IPR032675">
    <property type="entry name" value="LRR_dom_sf"/>
</dbReference>
<dbReference type="SUPFAM" id="SSF81383">
    <property type="entry name" value="F-box domain"/>
    <property type="match status" value="1"/>
</dbReference>
<dbReference type="OrthoDB" id="550575at2759"/>
<sequence>MVYEFPDDILEHVLVFLSSHRDRNSVSLVCKSWYKAEAASRANLFIGNCYSVSPELVARRFPKVRSLTLKGKPRFADFNLLPPHWGAYLLPWIVTFAHASLPLEELRLKRMCVSDEALDLLATSFPGFRVIVLNNCDGFSTKGLASIARNCRNLQELNLQESLVEDHSSVDWISAFPDSTTSLLALHFSCLDAAVDFDALDALVARNPQLRSLGLNKKVALWQLQKLLHRCGPQLTDLGTGSMSGIGNLNGGGAVGVGGLPLPLPQQLQAQMQVQVQVQPPQPAPEQQEMIQWERIQDLGACLSSCTKLQSLSGIWEAEPPCLIALYPVCLNLLSLNLSYANLRNADLLQLLSHCHKLQRLWLQDNVEDAGLRIVANTCKDLRELRVFPADHEGVGVVTEQGLLAISEGCANLSSILYFCRRMTNSAITAMSRACSKMRRFRLCIITTRQPDHVTGEPLDEGFGAIVKNCKELKRLAVSGLLTDRAFQYIGEFGKNVETLSVAFAADSDVGLEAVFRGCTKIRKLEIRDCPFGDRALLAGLERYETMRFLWLSGCRVSIAGCDELSKKLPWLNVELVKESTEDEYTVDMLYVYRTVMASARSDRPPSVIGLRGGEYFWRWVRGAAVGTSNSSI</sequence>
<dbReference type="EMBL" id="GL377572">
    <property type="protein sequence ID" value="EFJ32571.1"/>
    <property type="molecule type" value="Genomic_DNA"/>
</dbReference>